<dbReference type="EMBL" id="JAENGY010000306">
    <property type="protein sequence ID" value="KAG6966395.1"/>
    <property type="molecule type" value="Genomic_DNA"/>
</dbReference>
<evidence type="ECO:0000256" key="1">
    <source>
        <dbReference type="SAM" id="MobiDB-lite"/>
    </source>
</evidence>
<dbReference type="AlphaFoldDB" id="A0A8J5M8L6"/>
<dbReference type="PANTHER" id="PTHR45713">
    <property type="entry name" value="FTP DOMAIN-CONTAINING PROTEIN"/>
    <property type="match status" value="1"/>
</dbReference>
<gene>
    <name evidence="2" type="ORF">JG688_00006792</name>
</gene>
<feature type="region of interest" description="Disordered" evidence="1">
    <location>
        <begin position="483"/>
        <end position="526"/>
    </location>
</feature>
<reference evidence="2" key="1">
    <citation type="submission" date="2021-01" db="EMBL/GenBank/DDBJ databases">
        <title>Phytophthora aleatoria, a newly-described species from Pinus radiata is distinct from Phytophthora cactorum isolates based on comparative genomics.</title>
        <authorList>
            <person name="Mcdougal R."/>
            <person name="Panda P."/>
            <person name="Williams N."/>
            <person name="Studholme D.J."/>
        </authorList>
    </citation>
    <scope>NUCLEOTIDE SEQUENCE</scope>
    <source>
        <strain evidence="2">NZFS 4037</strain>
    </source>
</reference>
<accession>A0A8J5M8L6</accession>
<feature type="region of interest" description="Disordered" evidence="1">
    <location>
        <begin position="545"/>
        <end position="591"/>
    </location>
</feature>
<comment type="caution">
    <text evidence="2">The sequence shown here is derived from an EMBL/GenBank/DDBJ whole genome shotgun (WGS) entry which is preliminary data.</text>
</comment>
<evidence type="ECO:0000313" key="3">
    <source>
        <dbReference type="Proteomes" id="UP000709295"/>
    </source>
</evidence>
<evidence type="ECO:0008006" key="4">
    <source>
        <dbReference type="Google" id="ProtNLM"/>
    </source>
</evidence>
<feature type="compositionally biased region" description="Basic and acidic residues" evidence="1">
    <location>
        <begin position="486"/>
        <end position="503"/>
    </location>
</feature>
<name>A0A8J5M8L6_9STRA</name>
<organism evidence="2 3">
    <name type="scientific">Phytophthora aleatoria</name>
    <dbReference type="NCBI Taxonomy" id="2496075"/>
    <lineage>
        <taxon>Eukaryota</taxon>
        <taxon>Sar</taxon>
        <taxon>Stramenopiles</taxon>
        <taxon>Oomycota</taxon>
        <taxon>Peronosporomycetes</taxon>
        <taxon>Peronosporales</taxon>
        <taxon>Peronosporaceae</taxon>
        <taxon>Phytophthora</taxon>
    </lineage>
</organism>
<keyword evidence="3" id="KW-1185">Reference proteome</keyword>
<feature type="compositionally biased region" description="Basic residues" evidence="1">
    <location>
        <begin position="550"/>
        <end position="563"/>
    </location>
</feature>
<proteinExistence type="predicted"/>
<protein>
    <recommendedName>
        <fullName evidence="4">Fucolectin tachylectin-4 pentraxin-1 domain-containing protein</fullName>
    </recommendedName>
</protein>
<dbReference type="Proteomes" id="UP000709295">
    <property type="component" value="Unassembled WGS sequence"/>
</dbReference>
<evidence type="ECO:0000313" key="2">
    <source>
        <dbReference type="EMBL" id="KAG6966395.1"/>
    </source>
</evidence>
<dbReference type="PANTHER" id="PTHR45713:SF6">
    <property type="entry name" value="F5_8 TYPE C DOMAIN-CONTAINING PROTEIN"/>
    <property type="match status" value="1"/>
</dbReference>
<feature type="compositionally biased region" description="Low complexity" evidence="1">
    <location>
        <begin position="504"/>
        <end position="513"/>
    </location>
</feature>
<sequence length="1006" mass="113974">MVWHDSRWMHTRVWCGALPSYHLLSQDEVELEKRISKVYFDSFRFADLRMQIRIKLKELPQPLLFANPVVYWDILELLDEYLPLLLSIQRYHLARHYNSSTLPCLLSTFPPLFYGFGELNILTDRLVGRQRQAKFSIAVELVLVLCSMGQLNALHAETQIVQGGDTLTKITSWPKLQHAELSWQSAESFYRWAASYSSQNKGHLDSNDSLTGSIRRFFNAMASTSASLARMCSTHRLSTHIAGLALTEMRPERLFRIGSVIARRALTLVREAKSDQSDQRDTRFSQQLKWCLSAYEIRWTAIYYQCELEIFLLDANPEIAIYFCECLLKLRIPPLASISSQQQDVAFTQFAHEIQLKHQTQVTEALDEKKTLLHNCRSRFGMTWTFQAIGESLSTELLTIREVGPVFSQEQRFIDTVVEEEENNYVSPFLVEVIAASVDQAILHGKADDPESDLSKECEIIVTNKPQERQAKPVTQGLMECHIVTAKREPGSRIEPKRRDQEAKSSTQTSSSEQLEKCPSSATSQGSGWVTMNYGGKLLHFEKTLDPPAQHKHLSGTIRRSKPRPSSSPCYLSSKKTPKPHHGHSASSSVDHTKMWRAPCALCERRFMRSSLPGVVVMKRIFDLRRKWGIIQNSRKINSPSVLYGTANVCLQCQEILTNEEIKQTPKTAKDKAVVSNGTNLDKDVEVTRMIHDSILYQWHQQPPTRGIIDNSLEDIAANKRVRQSSTVCSMKAQNALDPDTKRSAHTKEEFQPWWEIDLANYVEVHSVKVYLRDEVSHLYAAARGNPSRQTTRVYPLHISISMKSGVGRDYDDIVAGCVSSMCVPDNTGPLIKFIAPQKARGRFVRVQCQGRAILHIERVNVYVAKSPLIDPVERRQHFRQKLQRAAYCASVLATTATPLTGSNRVAIAAEPSPKRRMSAIGARNSRRRSSQTVMSKTQSESQFAAALFFDPERAEKKRVSKLYTKFKSLLDARAKYIAPDKDLDVDVTEVGAEGETHNAEMNGSG</sequence>
<dbReference type="InterPro" id="IPR051941">
    <property type="entry name" value="BG_Antigen-Binding_Lectin"/>
</dbReference>